<dbReference type="AlphaFoldDB" id="A8RZ35"/>
<feature type="transmembrane region" description="Helical" evidence="2">
    <location>
        <begin position="120"/>
        <end position="139"/>
    </location>
</feature>
<dbReference type="SUPFAM" id="SSF103481">
    <property type="entry name" value="Multidrug resistance efflux transporter EmrE"/>
    <property type="match status" value="2"/>
</dbReference>
<dbReference type="Pfam" id="PF00892">
    <property type="entry name" value="EamA"/>
    <property type="match status" value="2"/>
</dbReference>
<keyword evidence="2" id="KW-0812">Transmembrane</keyword>
<dbReference type="EMBL" id="ABCC02000039">
    <property type="protein sequence ID" value="EDP14767.1"/>
    <property type="molecule type" value="Genomic_DNA"/>
</dbReference>
<proteinExistence type="inferred from homology"/>
<evidence type="ECO:0000256" key="1">
    <source>
        <dbReference type="ARBA" id="ARBA00007362"/>
    </source>
</evidence>
<feature type="transmembrane region" description="Helical" evidence="2">
    <location>
        <begin position="86"/>
        <end position="111"/>
    </location>
</feature>
<evidence type="ECO:0000259" key="3">
    <source>
        <dbReference type="Pfam" id="PF00892"/>
    </source>
</evidence>
<feature type="domain" description="EamA" evidence="3">
    <location>
        <begin position="7"/>
        <end position="134"/>
    </location>
</feature>
<evidence type="ECO:0000313" key="5">
    <source>
        <dbReference type="Proteomes" id="UP000005396"/>
    </source>
</evidence>
<feature type="transmembrane region" description="Helical" evidence="2">
    <location>
        <begin position="31"/>
        <end position="49"/>
    </location>
</feature>
<comment type="similarity">
    <text evidence="1">Belongs to the EamA transporter family.</text>
</comment>
<dbReference type="PANTHER" id="PTHR22911:SF102">
    <property type="entry name" value="MEMBRANE PROTEIN"/>
    <property type="match status" value="1"/>
</dbReference>
<dbReference type="GO" id="GO:0016020">
    <property type="term" value="C:membrane"/>
    <property type="evidence" value="ECO:0007669"/>
    <property type="project" value="InterPro"/>
</dbReference>
<feature type="transmembrane region" description="Helical" evidence="2">
    <location>
        <begin position="145"/>
        <end position="165"/>
    </location>
</feature>
<dbReference type="HOGENOM" id="CLU_033863_15_1_9"/>
<comment type="caution">
    <text evidence="4">The sequence shown here is derived from an EMBL/GenBank/DDBJ whole genome shotgun (WGS) entry which is preliminary data.</text>
</comment>
<dbReference type="eggNOG" id="COG0697">
    <property type="taxonomic scope" value="Bacteria"/>
</dbReference>
<dbReference type="PANTHER" id="PTHR22911">
    <property type="entry name" value="ACYL-MALONYL CONDENSING ENZYME-RELATED"/>
    <property type="match status" value="1"/>
</dbReference>
<accession>A8RZ35</accession>
<protein>
    <recommendedName>
        <fullName evidence="3">EamA domain-containing protein</fullName>
    </recommendedName>
</protein>
<keyword evidence="2" id="KW-0472">Membrane</keyword>
<dbReference type="Gene3D" id="1.10.3730.20">
    <property type="match status" value="1"/>
</dbReference>
<evidence type="ECO:0000313" key="4">
    <source>
        <dbReference type="EMBL" id="EDP14767.1"/>
    </source>
</evidence>
<reference evidence="4 5" key="1">
    <citation type="submission" date="2007-08" db="EMBL/GenBank/DDBJ databases">
        <authorList>
            <person name="Fulton L."/>
            <person name="Clifton S."/>
            <person name="Fulton B."/>
            <person name="Xu J."/>
            <person name="Minx P."/>
            <person name="Pepin K.H."/>
            <person name="Johnson M."/>
            <person name="Thiruvilangam P."/>
            <person name="Bhonagiri V."/>
            <person name="Nash W.E."/>
            <person name="Mardis E.R."/>
            <person name="Wilson R.K."/>
        </authorList>
    </citation>
    <scope>NUCLEOTIDE SEQUENCE [LARGE SCALE GENOMIC DNA]</scope>
    <source>
        <strain evidence="5">ATCC BAA-613 / DSM 15670 / CCUG 46953 / JCM 12243 / WAL 16351</strain>
    </source>
</reference>
<feature type="transmembrane region" description="Helical" evidence="2">
    <location>
        <begin position="61"/>
        <end position="80"/>
    </location>
</feature>
<dbReference type="RefSeq" id="WP_002569370.1">
    <property type="nucleotide sequence ID" value="NZ_DS480694.1"/>
</dbReference>
<evidence type="ECO:0000256" key="2">
    <source>
        <dbReference type="SAM" id="Phobius"/>
    </source>
</evidence>
<feature type="transmembrane region" description="Helical" evidence="2">
    <location>
        <begin position="207"/>
        <end position="228"/>
    </location>
</feature>
<feature type="transmembrane region" description="Helical" evidence="2">
    <location>
        <begin position="177"/>
        <end position="201"/>
    </location>
</feature>
<dbReference type="PaxDb" id="411902-CLOBOL_05310"/>
<dbReference type="InterPro" id="IPR037185">
    <property type="entry name" value="EmrE-like"/>
</dbReference>
<gene>
    <name evidence="4" type="ORF">CLOBOL_05310</name>
</gene>
<sequence>MKAKLEIIGSMAAFGTIGAFVRHIPLPSGELALYRALIAAGAIFLWQLCSGQGTGIKDAKAELHLLILSGAAIGINWILFFEAYRYTTVAMATLSYYFAPVIVTVASPFLFKEKLTARQVFCFIMSTLGLVLVIGVSRGGSSSDLIGILFGLGAAVFYASVVLLNKSIRHVSGINRTFFQFLAAILVLTPYVCLTGGSHLLDMDALGVINLLVVGVFHTGICYCMYFSSLRYLKGQEASILSYIDPLVAILVSVTFLHETITVFQVVGGGMILGFTVVNEVRMRAGGGDPDPREAAVPAAHPPFTRCISNASAVSSLPGKEKNIPCQSVVKITPY</sequence>
<feature type="transmembrane region" description="Helical" evidence="2">
    <location>
        <begin position="263"/>
        <end position="281"/>
    </location>
</feature>
<dbReference type="InterPro" id="IPR000620">
    <property type="entry name" value="EamA_dom"/>
</dbReference>
<keyword evidence="2" id="KW-1133">Transmembrane helix</keyword>
<feature type="domain" description="EamA" evidence="3">
    <location>
        <begin position="146"/>
        <end position="276"/>
    </location>
</feature>
<reference evidence="4 5" key="2">
    <citation type="submission" date="2007-09" db="EMBL/GenBank/DDBJ databases">
        <title>Draft genome sequence of Clostridium bolteae (ATCC BAA-613).</title>
        <authorList>
            <person name="Sudarsanam P."/>
            <person name="Ley R."/>
            <person name="Guruge J."/>
            <person name="Turnbaugh P.J."/>
            <person name="Mahowald M."/>
            <person name="Liep D."/>
            <person name="Gordon J."/>
        </authorList>
    </citation>
    <scope>NUCLEOTIDE SEQUENCE [LARGE SCALE GENOMIC DNA]</scope>
    <source>
        <strain evidence="5">ATCC BAA-613 / DSM 15670 / CCUG 46953 / JCM 12243 / WAL 16351</strain>
    </source>
</reference>
<organism evidence="4 5">
    <name type="scientific">Enterocloster bolteae (strain ATCC BAA-613 / DSM 15670 / CCUG 46953 / JCM 12243 / WAL 16351)</name>
    <name type="common">Clostridium bolteae</name>
    <dbReference type="NCBI Taxonomy" id="411902"/>
    <lineage>
        <taxon>Bacteria</taxon>
        <taxon>Bacillati</taxon>
        <taxon>Bacillota</taxon>
        <taxon>Clostridia</taxon>
        <taxon>Lachnospirales</taxon>
        <taxon>Lachnospiraceae</taxon>
        <taxon>Enterocloster</taxon>
    </lineage>
</organism>
<name>A8RZ35_ENTBW</name>
<feature type="transmembrane region" description="Helical" evidence="2">
    <location>
        <begin position="7"/>
        <end position="25"/>
    </location>
</feature>
<dbReference type="Proteomes" id="UP000005396">
    <property type="component" value="Unassembled WGS sequence"/>
</dbReference>
<feature type="transmembrane region" description="Helical" evidence="2">
    <location>
        <begin position="240"/>
        <end position="257"/>
    </location>
</feature>